<evidence type="ECO:0000313" key="3">
    <source>
        <dbReference type="Proteomes" id="UP001218638"/>
    </source>
</evidence>
<organism evidence="2 3">
    <name type="scientific">Synoicihabitans lomoniglobus</name>
    <dbReference type="NCBI Taxonomy" id="2909285"/>
    <lineage>
        <taxon>Bacteria</taxon>
        <taxon>Pseudomonadati</taxon>
        <taxon>Verrucomicrobiota</taxon>
        <taxon>Opitutia</taxon>
        <taxon>Opitutales</taxon>
        <taxon>Opitutaceae</taxon>
        <taxon>Synoicihabitans</taxon>
    </lineage>
</organism>
<name>A0AAE9ZT79_9BACT</name>
<dbReference type="RefSeq" id="WP_330931983.1">
    <property type="nucleotide sequence ID" value="NZ_CP119075.1"/>
</dbReference>
<dbReference type="EMBL" id="CP119075">
    <property type="protein sequence ID" value="WED64755.1"/>
    <property type="molecule type" value="Genomic_DNA"/>
</dbReference>
<protein>
    <submittedName>
        <fullName evidence="2">Alpha-E domain-containing protein</fullName>
    </submittedName>
</protein>
<dbReference type="InterPro" id="IPR007296">
    <property type="entry name" value="DUF403"/>
</dbReference>
<sequence length="349" mass="40055">MTTTSSQSQSQTSNPVAPRSGMLSRVANLIYWTARYLERAENTARLIDVNAQLVLDLDAQQDSDDPRAWEPLVYVTGDEKDFVKLYGETTDERNVVEYLLFDRRNTSSFVSCIFAARENARCIQDQIASEMWETLNTFYLELKQHDYESYTQFGPSEYLSQLKLRIQQLYGVAESMLPRDEGWWFYQLGRYLERADNVSRIIDIKYYMILPPNHQVGAALDIVQWASVLRSCSAFEAFRRSKRGQLTLTRVLDYLIRDRAFPRSLLSAIIAAENCVRQIIADADTTANAKHTFEQLGKLRAHLEQTDIDAVIASGLHEYLDQFQVKIIGIHTDVGRAFLQSEYEEVATA</sequence>
<evidence type="ECO:0000259" key="1">
    <source>
        <dbReference type="Pfam" id="PF04168"/>
    </source>
</evidence>
<dbReference type="KEGG" id="slom:PXH66_20620"/>
<dbReference type="InterPro" id="IPR051680">
    <property type="entry name" value="ATP-dep_Glu-Cys_Ligase-2"/>
</dbReference>
<dbReference type="AlphaFoldDB" id="A0AAE9ZT79"/>
<evidence type="ECO:0000313" key="2">
    <source>
        <dbReference type="EMBL" id="WED64755.1"/>
    </source>
</evidence>
<keyword evidence="3" id="KW-1185">Reference proteome</keyword>
<reference evidence="2" key="1">
    <citation type="submission" date="2023-03" db="EMBL/GenBank/DDBJ databases">
        <title>Lomoglobus Profundus gen. nov., sp. nov., a novel member of the phylum Verrucomicrobia, isolated from deep-marine sediment of South China Sea.</title>
        <authorList>
            <person name="Ahmad T."/>
            <person name="Ishaq S.E."/>
            <person name="Wang F."/>
        </authorList>
    </citation>
    <scope>NUCLEOTIDE SEQUENCE</scope>
    <source>
        <strain evidence="2">LMO-M01</strain>
    </source>
</reference>
<dbReference type="PANTHER" id="PTHR34595:SF7">
    <property type="entry name" value="SLL1039 PROTEIN"/>
    <property type="match status" value="1"/>
</dbReference>
<accession>A0AAE9ZT79</accession>
<dbReference type="PANTHER" id="PTHR34595">
    <property type="entry name" value="BLR5612 PROTEIN"/>
    <property type="match status" value="1"/>
</dbReference>
<feature type="domain" description="DUF403" evidence="1">
    <location>
        <begin position="22"/>
        <end position="339"/>
    </location>
</feature>
<gene>
    <name evidence="2" type="ORF">PXH66_20620</name>
</gene>
<dbReference type="Proteomes" id="UP001218638">
    <property type="component" value="Chromosome"/>
</dbReference>
<proteinExistence type="predicted"/>
<dbReference type="Pfam" id="PF04168">
    <property type="entry name" value="Alpha-E"/>
    <property type="match status" value="1"/>
</dbReference>